<comment type="caution">
    <text evidence="17">The sequence shown here is derived from an EMBL/GenBank/DDBJ whole genome shotgun (WGS) entry which is preliminary data.</text>
</comment>
<dbReference type="Proteomes" id="UP001159641">
    <property type="component" value="Unassembled WGS sequence"/>
</dbReference>
<dbReference type="CDD" id="cd00071">
    <property type="entry name" value="GMPK"/>
    <property type="match status" value="1"/>
</dbReference>
<dbReference type="FunFam" id="3.40.50.300:FF:000146">
    <property type="entry name" value="MAGUK p55 subfamily member 6 isoform X1"/>
    <property type="match status" value="1"/>
</dbReference>
<evidence type="ECO:0000256" key="1">
    <source>
        <dbReference type="ARBA" id="ARBA00004370"/>
    </source>
</evidence>
<dbReference type="PROSITE" id="PS50002">
    <property type="entry name" value="SH3"/>
    <property type="match status" value="1"/>
</dbReference>
<evidence type="ECO:0000256" key="12">
    <source>
        <dbReference type="SAM" id="MobiDB-lite"/>
    </source>
</evidence>
<dbReference type="Gene3D" id="2.30.30.40">
    <property type="entry name" value="SH3 Domains"/>
    <property type="match status" value="1"/>
</dbReference>
<dbReference type="CDD" id="cd10830">
    <property type="entry name" value="PDZ_MPP1-like"/>
    <property type="match status" value="1"/>
</dbReference>
<dbReference type="SUPFAM" id="SSF50044">
    <property type="entry name" value="SH3-domain"/>
    <property type="match status" value="1"/>
</dbReference>
<dbReference type="Pfam" id="PF00595">
    <property type="entry name" value="PDZ"/>
    <property type="match status" value="1"/>
</dbReference>
<dbReference type="SMART" id="SM00326">
    <property type="entry name" value="SH3"/>
    <property type="match status" value="1"/>
</dbReference>
<keyword evidence="6 13" id="KW-0472">Membrane</keyword>
<comment type="similarity">
    <text evidence="3">Belongs to the MAGUK family.</text>
</comment>
<sequence length="727" mass="80724">MNNICPNSPPIHSLKTFIEHLNSLCEQNREEHVWLVPEEMRLSFSFAIKSKPPFSDFSDRAALGRAKEKAISPRCRPSGEPMEPPKLLCSLTCLLLETVALSLSPLSAFGIQDQDGLEPRSRETSRSWLSNFSDYLWDLIRSSIPTAAIFAFLIISAIMGTLCCLTFIHVDACSPFPPNCMKRSVIIYTIDSCGVVTDQPRRFPVAFAASAASAPQARGPAAPGSARPRVPASPRPGARRPRSRKMTLKASEGESGGAMRTALSDLYLEHLLQKRSRPETVSPQLSAVSEDMYTNGPAAPGSPARAQGQEARKVRLIQFEKVTEEPMGITLKLNEKQSCTVARILHGGMIHRQGSLHVGDEILEINGTNVTNHSVDQLQKAMVGIHYALVFVKHQSTLKETKGMISLKVIPNQQNRLPALQMFMRAQFDYDPKKDNLIPCKEAGLKFVTGDIIQIINKDDSNWWQGRVEGSSRESAGLIPSPELQEWRVASGAQSAPSEAPSCSPFGKKKKYKDKYLAKHSAIFDQLDVVSYEEVVRLPAFKRKTLVLIGASGVGRSHIKSALLSQSPDKFAYPAPYTTRPAKKSEEDGKEYHFISTEEMTQSISANEFLEFGSYQGNMFGTKFETVHQIHKQDKVAILDIEPQTLKIVRTAELSPFIVFIAPTDQGTQTEALQQLQKDSEAIRSQYAHYFDLSLVNNSVDETLKKLQEAFDRACSSPQWVPVSWVY</sequence>
<dbReference type="GO" id="GO:0071944">
    <property type="term" value="C:cell periphery"/>
    <property type="evidence" value="ECO:0007669"/>
    <property type="project" value="UniProtKB-ARBA"/>
</dbReference>
<keyword evidence="8" id="KW-0449">Lipoprotein</keyword>
<keyword evidence="13" id="KW-0812">Transmembrane</keyword>
<dbReference type="AlphaFoldDB" id="A0AB34H6J9"/>
<evidence type="ECO:0000256" key="3">
    <source>
        <dbReference type="ARBA" id="ARBA00007014"/>
    </source>
</evidence>
<dbReference type="InterPro" id="IPR035475">
    <property type="entry name" value="MPP1_SH3"/>
</dbReference>
<evidence type="ECO:0000256" key="7">
    <source>
        <dbReference type="ARBA" id="ARBA00023139"/>
    </source>
</evidence>
<evidence type="ECO:0000256" key="6">
    <source>
        <dbReference type="ARBA" id="ARBA00023136"/>
    </source>
</evidence>
<dbReference type="Gene3D" id="3.40.50.300">
    <property type="entry name" value="P-loop containing nucleotide triphosphate hydrolases"/>
    <property type="match status" value="1"/>
</dbReference>
<keyword evidence="13" id="KW-1133">Transmembrane helix</keyword>
<gene>
    <name evidence="17" type="ORF">J1605_023378</name>
</gene>
<dbReference type="PANTHER" id="PTHR23122">
    <property type="entry name" value="MEMBRANE-ASSOCIATED GUANYLATE KINASE MAGUK"/>
    <property type="match status" value="1"/>
</dbReference>
<dbReference type="PROSITE" id="PS00856">
    <property type="entry name" value="GUANYLATE_KINASE_1"/>
    <property type="match status" value="1"/>
</dbReference>
<keyword evidence="7" id="KW-0564">Palmitate</keyword>
<dbReference type="InterPro" id="IPR050716">
    <property type="entry name" value="MAGUK"/>
</dbReference>
<organism evidence="17 18">
    <name type="scientific">Eschrichtius robustus</name>
    <name type="common">California gray whale</name>
    <name type="synonym">Eschrichtius gibbosus</name>
    <dbReference type="NCBI Taxonomy" id="9764"/>
    <lineage>
        <taxon>Eukaryota</taxon>
        <taxon>Metazoa</taxon>
        <taxon>Chordata</taxon>
        <taxon>Craniata</taxon>
        <taxon>Vertebrata</taxon>
        <taxon>Euteleostomi</taxon>
        <taxon>Mammalia</taxon>
        <taxon>Eutheria</taxon>
        <taxon>Laurasiatheria</taxon>
        <taxon>Artiodactyla</taxon>
        <taxon>Whippomorpha</taxon>
        <taxon>Cetacea</taxon>
        <taxon>Mysticeti</taxon>
        <taxon>Eschrichtiidae</taxon>
        <taxon>Eschrichtius</taxon>
    </lineage>
</organism>
<feature type="compositionally biased region" description="Basic residues" evidence="12">
    <location>
        <begin position="237"/>
        <end position="247"/>
    </location>
</feature>
<evidence type="ECO:0000256" key="4">
    <source>
        <dbReference type="ARBA" id="ARBA00020455"/>
    </source>
</evidence>
<feature type="domain" description="PDZ" evidence="16">
    <location>
        <begin position="316"/>
        <end position="382"/>
    </location>
</feature>
<keyword evidence="18" id="KW-1185">Reference proteome</keyword>
<proteinExistence type="inferred from homology"/>
<reference evidence="17 18" key="1">
    <citation type="submission" date="2022-11" db="EMBL/GenBank/DDBJ databases">
        <title>Whole genome sequence of Eschrichtius robustus ER-17-0199.</title>
        <authorList>
            <person name="Bruniche-Olsen A."/>
            <person name="Black A.N."/>
            <person name="Fields C.J."/>
            <person name="Walden K."/>
            <person name="Dewoody J.A."/>
        </authorList>
    </citation>
    <scope>NUCLEOTIDE SEQUENCE [LARGE SCALE GENOMIC DNA]</scope>
    <source>
        <strain evidence="17">ER-17-0199</strain>
        <tissue evidence="17">Blubber</tissue>
    </source>
</reference>
<dbReference type="InterPro" id="IPR001478">
    <property type="entry name" value="PDZ"/>
</dbReference>
<feature type="compositionally biased region" description="Low complexity" evidence="12">
    <location>
        <begin position="214"/>
        <end position="236"/>
    </location>
</feature>
<evidence type="ECO:0000256" key="10">
    <source>
        <dbReference type="ARBA" id="ARBA00031599"/>
    </source>
</evidence>
<evidence type="ECO:0000256" key="13">
    <source>
        <dbReference type="SAM" id="Phobius"/>
    </source>
</evidence>
<dbReference type="SUPFAM" id="SSF52540">
    <property type="entry name" value="P-loop containing nucleoside triphosphate hydrolases"/>
    <property type="match status" value="1"/>
</dbReference>
<dbReference type="InterPro" id="IPR020590">
    <property type="entry name" value="Guanylate_kinase_CS"/>
</dbReference>
<dbReference type="GO" id="GO:0032420">
    <property type="term" value="C:stereocilium"/>
    <property type="evidence" value="ECO:0007669"/>
    <property type="project" value="UniProtKB-SubCell"/>
</dbReference>
<evidence type="ECO:0000259" key="14">
    <source>
        <dbReference type="PROSITE" id="PS50002"/>
    </source>
</evidence>
<comment type="function">
    <text evidence="9">Essential regulator of neutrophil polarity. Regulates neutrophil polarization by regulating AKT1 phosphorylation through a mechanism that is independent of PIK3CG activity.</text>
</comment>
<evidence type="ECO:0000256" key="9">
    <source>
        <dbReference type="ARBA" id="ARBA00025177"/>
    </source>
</evidence>
<evidence type="ECO:0000256" key="2">
    <source>
        <dbReference type="ARBA" id="ARBA00004645"/>
    </source>
</evidence>
<evidence type="ECO:0000259" key="15">
    <source>
        <dbReference type="PROSITE" id="PS50052"/>
    </source>
</evidence>
<dbReference type="PROSITE" id="PS50106">
    <property type="entry name" value="PDZ"/>
    <property type="match status" value="1"/>
</dbReference>
<keyword evidence="5 11" id="KW-0728">SH3 domain</keyword>
<evidence type="ECO:0000256" key="8">
    <source>
        <dbReference type="ARBA" id="ARBA00023288"/>
    </source>
</evidence>
<dbReference type="InterPro" id="IPR001452">
    <property type="entry name" value="SH3_domain"/>
</dbReference>
<dbReference type="SUPFAM" id="SSF50156">
    <property type="entry name" value="PDZ domain-like"/>
    <property type="match status" value="1"/>
</dbReference>
<feature type="domain" description="SH3" evidence="14">
    <location>
        <begin position="419"/>
        <end position="489"/>
    </location>
</feature>
<dbReference type="EMBL" id="JAIQCJ010001950">
    <property type="protein sequence ID" value="KAJ8786817.1"/>
    <property type="molecule type" value="Genomic_DNA"/>
</dbReference>
<dbReference type="Gene3D" id="2.30.42.10">
    <property type="match status" value="1"/>
</dbReference>
<feature type="region of interest" description="Disordered" evidence="12">
    <location>
        <begin position="214"/>
        <end position="257"/>
    </location>
</feature>
<dbReference type="CDD" id="cd12080">
    <property type="entry name" value="SH3_MPP1"/>
    <property type="match status" value="1"/>
</dbReference>
<feature type="transmembrane region" description="Helical" evidence="13">
    <location>
        <begin position="147"/>
        <end position="170"/>
    </location>
</feature>
<evidence type="ECO:0000313" key="18">
    <source>
        <dbReference type="Proteomes" id="UP001159641"/>
    </source>
</evidence>
<dbReference type="FunFam" id="2.30.30.40:FF:000135">
    <property type="entry name" value="55 kDa erythrocyte membrane protein"/>
    <property type="match status" value="1"/>
</dbReference>
<feature type="region of interest" description="Disordered" evidence="12">
    <location>
        <begin position="291"/>
        <end position="310"/>
    </location>
</feature>
<dbReference type="InterPro" id="IPR008145">
    <property type="entry name" value="GK/Ca_channel_bsu"/>
</dbReference>
<dbReference type="InterPro" id="IPR027417">
    <property type="entry name" value="P-loop_NTPase"/>
</dbReference>
<comment type="subcellular location">
    <subcellularLocation>
        <location evidence="2">Cell projection</location>
        <location evidence="2">Stereocilium</location>
    </subcellularLocation>
    <subcellularLocation>
        <location evidence="1">Membrane</location>
    </subcellularLocation>
</comment>
<dbReference type="InterPro" id="IPR036028">
    <property type="entry name" value="SH3-like_dom_sf"/>
</dbReference>
<accession>A0AB34H6J9</accession>
<dbReference type="FunFam" id="3.30.63.10:FF:000002">
    <property type="entry name" value="Guanylate kinase 1"/>
    <property type="match status" value="1"/>
</dbReference>
<name>A0AB34H6J9_ESCRO</name>
<evidence type="ECO:0000259" key="16">
    <source>
        <dbReference type="PROSITE" id="PS50106"/>
    </source>
</evidence>
<dbReference type="GO" id="GO:0016020">
    <property type="term" value="C:membrane"/>
    <property type="evidence" value="ECO:0007669"/>
    <property type="project" value="UniProtKB-SubCell"/>
</dbReference>
<dbReference type="InterPro" id="IPR036034">
    <property type="entry name" value="PDZ_sf"/>
</dbReference>
<evidence type="ECO:0000256" key="5">
    <source>
        <dbReference type="ARBA" id="ARBA00022443"/>
    </source>
</evidence>
<dbReference type="SMART" id="SM00228">
    <property type="entry name" value="PDZ"/>
    <property type="match status" value="1"/>
</dbReference>
<protein>
    <recommendedName>
        <fullName evidence="4">55 kDa erythrocyte membrane protein</fullName>
    </recommendedName>
    <alternativeName>
        <fullName evidence="10">Membrane protein, palmitoylated 1</fullName>
    </alternativeName>
</protein>
<dbReference type="PROSITE" id="PS50052">
    <property type="entry name" value="GUANYLATE_KINASE_2"/>
    <property type="match status" value="1"/>
</dbReference>
<evidence type="ECO:0000256" key="11">
    <source>
        <dbReference type="PROSITE-ProRule" id="PRU00192"/>
    </source>
</evidence>
<dbReference type="Pfam" id="PF00625">
    <property type="entry name" value="Guanylate_kin"/>
    <property type="match status" value="1"/>
</dbReference>
<dbReference type="SMART" id="SM00072">
    <property type="entry name" value="GuKc"/>
    <property type="match status" value="1"/>
</dbReference>
<feature type="domain" description="Guanylate kinase-like" evidence="15">
    <location>
        <begin position="543"/>
        <end position="712"/>
    </location>
</feature>
<evidence type="ECO:0000313" key="17">
    <source>
        <dbReference type="EMBL" id="KAJ8786817.1"/>
    </source>
</evidence>
<dbReference type="Pfam" id="PF00018">
    <property type="entry name" value="SH3_1"/>
    <property type="match status" value="1"/>
</dbReference>
<dbReference type="InterPro" id="IPR008144">
    <property type="entry name" value="Guanylate_kin-like_dom"/>
</dbReference>